<dbReference type="PANTHER" id="PTHR35007:SF2">
    <property type="entry name" value="PILUS ASSEMBLE PROTEIN"/>
    <property type="match status" value="1"/>
</dbReference>
<dbReference type="RefSeq" id="WP_262427103.1">
    <property type="nucleotide sequence ID" value="NZ_JACRTJ010000011.1"/>
</dbReference>
<evidence type="ECO:0000256" key="4">
    <source>
        <dbReference type="ARBA" id="ARBA00022989"/>
    </source>
</evidence>
<dbReference type="EMBL" id="JACRTJ010000011">
    <property type="protein sequence ID" value="MBC8598505.1"/>
    <property type="molecule type" value="Genomic_DNA"/>
</dbReference>
<keyword evidence="2" id="KW-1003">Cell membrane</keyword>
<organism evidence="8 9">
    <name type="scientific">Enterocloster hominis</name>
    <name type="common">ex Liu et al. 2021</name>
    <dbReference type="NCBI Taxonomy" id="2763663"/>
    <lineage>
        <taxon>Bacteria</taxon>
        <taxon>Bacillati</taxon>
        <taxon>Bacillota</taxon>
        <taxon>Clostridia</taxon>
        <taxon>Lachnospirales</taxon>
        <taxon>Lachnospiraceae</taxon>
        <taxon>Enterocloster</taxon>
    </lineage>
</organism>
<protein>
    <submittedName>
        <fullName evidence="8">Type II secretion system F family protein</fullName>
    </submittedName>
</protein>
<evidence type="ECO:0000256" key="5">
    <source>
        <dbReference type="ARBA" id="ARBA00023136"/>
    </source>
</evidence>
<feature type="domain" description="Type II secretion system protein GspF" evidence="7">
    <location>
        <begin position="76"/>
        <end position="202"/>
    </location>
</feature>
<evidence type="ECO:0000259" key="7">
    <source>
        <dbReference type="Pfam" id="PF00482"/>
    </source>
</evidence>
<evidence type="ECO:0000313" key="8">
    <source>
        <dbReference type="EMBL" id="MBC8598505.1"/>
    </source>
</evidence>
<dbReference type="InterPro" id="IPR018076">
    <property type="entry name" value="T2SS_GspF_dom"/>
</dbReference>
<dbReference type="Pfam" id="PF00482">
    <property type="entry name" value="T2SSF"/>
    <property type="match status" value="1"/>
</dbReference>
<accession>A0ABR7NQW5</accession>
<keyword evidence="9" id="KW-1185">Reference proteome</keyword>
<feature type="transmembrane region" description="Helical" evidence="6">
    <location>
        <begin position="216"/>
        <end position="236"/>
    </location>
</feature>
<reference evidence="8 9" key="1">
    <citation type="submission" date="2020-08" db="EMBL/GenBank/DDBJ databases">
        <title>Genome public.</title>
        <authorList>
            <person name="Liu C."/>
            <person name="Sun Q."/>
        </authorList>
    </citation>
    <scope>NUCLEOTIDE SEQUENCE [LARGE SCALE GENOMIC DNA]</scope>
    <source>
        <strain evidence="8 9">BX10</strain>
    </source>
</reference>
<sequence length="245" mass="27549">MDYEVYRLSKKEWLLYGSQGIGYLALLDFVFYRSVALFAVLVPMGICYPLILRKDLKRRRKEALKLQFKDAILSAASGLNAGYSVENAFAAALEEMDRLYGKDSMISQELRLILAKTRMNRAFGEALGDFARRSGLEDIQSFSEVFLAARKSGGELVRIIARTAEIIAEKIRIQEDIMTATAARRMEQRIMSAIPLLIVFYIELTSPGFFDLLYGTAAGRVVMTVCLGIYLGACSLSKRILEIRI</sequence>
<evidence type="ECO:0000256" key="3">
    <source>
        <dbReference type="ARBA" id="ARBA00022692"/>
    </source>
</evidence>
<dbReference type="PANTHER" id="PTHR35007">
    <property type="entry name" value="INTEGRAL MEMBRANE PROTEIN-RELATED"/>
    <property type="match status" value="1"/>
</dbReference>
<feature type="transmembrane region" description="Helical" evidence="6">
    <location>
        <begin position="190"/>
        <end position="210"/>
    </location>
</feature>
<proteinExistence type="predicted"/>
<keyword evidence="4 6" id="KW-1133">Transmembrane helix</keyword>
<comment type="subcellular location">
    <subcellularLocation>
        <location evidence="1">Cell membrane</location>
        <topology evidence="1">Multi-pass membrane protein</topology>
    </subcellularLocation>
</comment>
<dbReference type="Proteomes" id="UP000647491">
    <property type="component" value="Unassembled WGS sequence"/>
</dbReference>
<evidence type="ECO:0000313" key="9">
    <source>
        <dbReference type="Proteomes" id="UP000647491"/>
    </source>
</evidence>
<evidence type="ECO:0000256" key="2">
    <source>
        <dbReference type="ARBA" id="ARBA00022475"/>
    </source>
</evidence>
<keyword evidence="5 6" id="KW-0472">Membrane</keyword>
<comment type="caution">
    <text evidence="8">The sequence shown here is derived from an EMBL/GenBank/DDBJ whole genome shotgun (WGS) entry which is preliminary data.</text>
</comment>
<name>A0ABR7NQW5_9FIRM</name>
<evidence type="ECO:0000256" key="6">
    <source>
        <dbReference type="SAM" id="Phobius"/>
    </source>
</evidence>
<feature type="transmembrane region" description="Helical" evidence="6">
    <location>
        <begin position="30"/>
        <end position="51"/>
    </location>
</feature>
<keyword evidence="3 6" id="KW-0812">Transmembrane</keyword>
<evidence type="ECO:0000256" key="1">
    <source>
        <dbReference type="ARBA" id="ARBA00004651"/>
    </source>
</evidence>
<gene>
    <name evidence="8" type="ORF">H8708_04540</name>
</gene>